<dbReference type="GO" id="GO:0016787">
    <property type="term" value="F:hydrolase activity"/>
    <property type="evidence" value="ECO:0007669"/>
    <property type="project" value="UniProtKB-KW"/>
</dbReference>
<dbReference type="InterPro" id="IPR001559">
    <property type="entry name" value="Phosphotriesterase"/>
</dbReference>
<dbReference type="SUPFAM" id="SSF51556">
    <property type="entry name" value="Metallo-dependent hydrolases"/>
    <property type="match status" value="1"/>
</dbReference>
<keyword evidence="1" id="KW-0479">Metal-binding</keyword>
<name>X1R680_9ZZZZ</name>
<feature type="non-terminal residue" evidence="3">
    <location>
        <position position="1"/>
    </location>
</feature>
<dbReference type="GO" id="GO:0008270">
    <property type="term" value="F:zinc ion binding"/>
    <property type="evidence" value="ECO:0007669"/>
    <property type="project" value="InterPro"/>
</dbReference>
<sequence length="200" mass="22093">EMTITKKELTGKAQSVLGPIDVEELGITLPHEHFLIDMGVWFDPPKIASEKALAYQPITMENLGWVHYNEYKNLDNVQLLDEELAIKEAMLFKKEGGKTIVDVTNGDLSRDPAALVRISQVTGLNIIMGSGYYVGEAQGEDFDRKSEEEIAEEIVRDVTVGVDDTGICSGIIGEVGGSWPLQDREKKSLRASARAQNQED</sequence>
<gene>
    <name evidence="3" type="ORF">S12H4_16104</name>
</gene>
<reference evidence="3" key="1">
    <citation type="journal article" date="2014" name="Front. Microbiol.">
        <title>High frequency of phylogenetically diverse reductive dehalogenase-homologous genes in deep subseafloor sedimentary metagenomes.</title>
        <authorList>
            <person name="Kawai M."/>
            <person name="Futagami T."/>
            <person name="Toyoda A."/>
            <person name="Takaki Y."/>
            <person name="Nishi S."/>
            <person name="Hori S."/>
            <person name="Arai W."/>
            <person name="Tsubouchi T."/>
            <person name="Morono Y."/>
            <person name="Uchiyama I."/>
            <person name="Ito T."/>
            <person name="Fujiyama A."/>
            <person name="Inagaki F."/>
            <person name="Takami H."/>
        </authorList>
    </citation>
    <scope>NUCLEOTIDE SEQUENCE</scope>
    <source>
        <strain evidence="3">Expedition CK06-06</strain>
    </source>
</reference>
<dbReference type="PROSITE" id="PS51347">
    <property type="entry name" value="PHOSPHOTRIESTERASE_2"/>
    <property type="match status" value="1"/>
</dbReference>
<keyword evidence="2" id="KW-0378">Hydrolase</keyword>
<evidence type="ECO:0000313" key="3">
    <source>
        <dbReference type="EMBL" id="GAI76048.1"/>
    </source>
</evidence>
<evidence type="ECO:0000256" key="2">
    <source>
        <dbReference type="ARBA" id="ARBA00022801"/>
    </source>
</evidence>
<dbReference type="Gene3D" id="3.20.20.140">
    <property type="entry name" value="Metal-dependent hydrolases"/>
    <property type="match status" value="1"/>
</dbReference>
<dbReference type="AlphaFoldDB" id="X1R680"/>
<accession>X1R680</accession>
<comment type="caution">
    <text evidence="3">The sequence shown here is derived from an EMBL/GenBank/DDBJ whole genome shotgun (WGS) entry which is preliminary data.</text>
</comment>
<dbReference type="Pfam" id="PF02126">
    <property type="entry name" value="PTE"/>
    <property type="match status" value="1"/>
</dbReference>
<proteinExistence type="predicted"/>
<organism evidence="3">
    <name type="scientific">marine sediment metagenome</name>
    <dbReference type="NCBI Taxonomy" id="412755"/>
    <lineage>
        <taxon>unclassified sequences</taxon>
        <taxon>metagenomes</taxon>
        <taxon>ecological metagenomes</taxon>
    </lineage>
</organism>
<evidence type="ECO:0008006" key="4">
    <source>
        <dbReference type="Google" id="ProtNLM"/>
    </source>
</evidence>
<dbReference type="PANTHER" id="PTHR10819:SF3">
    <property type="entry name" value="PHOSPHOTRIESTERASE-RELATED PROTEIN"/>
    <property type="match status" value="1"/>
</dbReference>
<dbReference type="InterPro" id="IPR032466">
    <property type="entry name" value="Metal_Hydrolase"/>
</dbReference>
<evidence type="ECO:0000256" key="1">
    <source>
        <dbReference type="ARBA" id="ARBA00022723"/>
    </source>
</evidence>
<dbReference type="EMBL" id="BARW01007772">
    <property type="protein sequence ID" value="GAI76048.1"/>
    <property type="molecule type" value="Genomic_DNA"/>
</dbReference>
<dbReference type="PANTHER" id="PTHR10819">
    <property type="entry name" value="PHOSPHOTRIESTERASE-RELATED"/>
    <property type="match status" value="1"/>
</dbReference>
<protein>
    <recommendedName>
        <fullName evidence="4">Phosphotriesterase-related protein</fullName>
    </recommendedName>
</protein>